<dbReference type="PANTHER" id="PTHR37826">
    <property type="entry name" value="FLOTILLIN BAND_7_5 DOMAIN PROTEIN"/>
    <property type="match status" value="1"/>
</dbReference>
<dbReference type="Gene3D" id="2.20.28.30">
    <property type="entry name" value="RNA polymerase ii, chain L"/>
    <property type="match status" value="1"/>
</dbReference>
<dbReference type="OrthoDB" id="3182597at2"/>
<dbReference type="PATRIC" id="fig|1449350.3.peg.1362"/>
<dbReference type="STRING" id="1449350.OCH239_16205"/>
<keyword evidence="3" id="KW-1185">Reference proteome</keyword>
<dbReference type="RefSeq" id="WP_051489335.1">
    <property type="nucleotide sequence ID" value="NZ_JALZ01000005.1"/>
</dbReference>
<evidence type="ECO:0000313" key="3">
    <source>
        <dbReference type="Proteomes" id="UP000022447"/>
    </source>
</evidence>
<comment type="caution">
    <text evidence="2">The sequence shown here is derived from an EMBL/GenBank/DDBJ whole genome shotgun (WGS) entry which is preliminary data.</text>
</comment>
<sequence>MSDLPPPPPTQDAPTSEHRFPCDSCGADMRFDPAEGMLHCDHCGHTEPMADDGPWEGGLRELDFEAAMRNLLPLQDMETTRVSHCPSCGADVEFDPGTHAAECPFCATPVVTDTGEHRHIKPRGLIPFALGETQAREAMTRWLGALWFAPNGLSDYARKGRRMQGIYVPYWTFDADTRSGYVGQRGTIYYETRMVMRDGKMQSQRVQRIRWTPVRGRVHRWFDDVLVLASRSLPKSHTDALPPWDLSQMEPYKPEFLAGFRAEGYGVDLPDGFSEARQIMDREIAKAVRFDIGGDRQRITRIDTDVSDVTFKHILLPVWVAAYKYRGQSYRFVVNGQTGRVQGERPYSKWKIALAVLAGLIALGIAALVGARM</sequence>
<feature type="transmembrane region" description="Helical" evidence="1">
    <location>
        <begin position="350"/>
        <end position="371"/>
    </location>
</feature>
<keyword evidence="1" id="KW-0472">Membrane</keyword>
<dbReference type="eggNOG" id="COG1594">
    <property type="taxonomic scope" value="Bacteria"/>
</dbReference>
<reference evidence="2 3" key="1">
    <citation type="submission" date="2014-01" db="EMBL/GenBank/DDBJ databases">
        <title>Roseivivax halodurans JCM 10272 Genome Sequencing.</title>
        <authorList>
            <person name="Lai Q."/>
            <person name="Li G."/>
            <person name="Shao Z."/>
        </authorList>
    </citation>
    <scope>NUCLEOTIDE SEQUENCE [LARGE SCALE GENOMIC DNA]</scope>
    <source>
        <strain evidence="2 3">JCM 10272</strain>
    </source>
</reference>
<evidence type="ECO:0000313" key="2">
    <source>
        <dbReference type="EMBL" id="ETX15369.1"/>
    </source>
</evidence>
<dbReference type="AlphaFoldDB" id="X7EH07"/>
<keyword evidence="1" id="KW-0812">Transmembrane</keyword>
<dbReference type="Proteomes" id="UP000022447">
    <property type="component" value="Unassembled WGS sequence"/>
</dbReference>
<dbReference type="PANTHER" id="PTHR37826:SF3">
    <property type="entry name" value="J DOMAIN-CONTAINING PROTEIN"/>
    <property type="match status" value="1"/>
</dbReference>
<keyword evidence="1" id="KW-1133">Transmembrane helix</keyword>
<protein>
    <recommendedName>
        <fullName evidence="4">Primosomal protein N' (Replication factor Y)-superfamily II helicase</fullName>
    </recommendedName>
</protein>
<accession>X7EH07</accession>
<name>X7EH07_9RHOB</name>
<proteinExistence type="predicted"/>
<gene>
    <name evidence="2" type="ORF">OCH239_16205</name>
</gene>
<evidence type="ECO:0000256" key="1">
    <source>
        <dbReference type="SAM" id="Phobius"/>
    </source>
</evidence>
<dbReference type="EMBL" id="JALZ01000005">
    <property type="protein sequence ID" value="ETX15369.1"/>
    <property type="molecule type" value="Genomic_DNA"/>
</dbReference>
<evidence type="ECO:0008006" key="4">
    <source>
        <dbReference type="Google" id="ProtNLM"/>
    </source>
</evidence>
<organism evidence="2 3">
    <name type="scientific">Roseivivax halodurans JCM 10272</name>
    <dbReference type="NCBI Taxonomy" id="1449350"/>
    <lineage>
        <taxon>Bacteria</taxon>
        <taxon>Pseudomonadati</taxon>
        <taxon>Pseudomonadota</taxon>
        <taxon>Alphaproteobacteria</taxon>
        <taxon>Rhodobacterales</taxon>
        <taxon>Roseobacteraceae</taxon>
        <taxon>Roseivivax</taxon>
    </lineage>
</organism>